<dbReference type="Proteomes" id="UP000492821">
    <property type="component" value="Unassembled WGS sequence"/>
</dbReference>
<organism evidence="1 2">
    <name type="scientific">Panagrellus redivivus</name>
    <name type="common">Microworm</name>
    <dbReference type="NCBI Taxonomy" id="6233"/>
    <lineage>
        <taxon>Eukaryota</taxon>
        <taxon>Metazoa</taxon>
        <taxon>Ecdysozoa</taxon>
        <taxon>Nematoda</taxon>
        <taxon>Chromadorea</taxon>
        <taxon>Rhabditida</taxon>
        <taxon>Tylenchina</taxon>
        <taxon>Panagrolaimomorpha</taxon>
        <taxon>Panagrolaimoidea</taxon>
        <taxon>Panagrolaimidae</taxon>
        <taxon>Panagrellus</taxon>
    </lineage>
</organism>
<name>A0A7E4VE75_PANRE</name>
<protein>
    <submittedName>
        <fullName evidence="2">CACTA en-spm transposon protein</fullName>
    </submittedName>
</protein>
<sequence length="108" mass="12605">MPHFLICKISAADVACFSCIHQKAQPLPDVPFLIGVCHTSQRHMIFMLRLQTLIMDDDSWNSDRSDASSEASLEAARELNRQLEDRVRQLEEIEFHAKNCQEYEHRKY</sequence>
<dbReference type="AlphaFoldDB" id="A0A7E4VE75"/>
<keyword evidence="1" id="KW-1185">Reference proteome</keyword>
<dbReference type="WBParaSite" id="Pan_g19748.t1">
    <property type="protein sequence ID" value="Pan_g19748.t1"/>
    <property type="gene ID" value="Pan_g19748"/>
</dbReference>
<evidence type="ECO:0000313" key="2">
    <source>
        <dbReference type="WBParaSite" id="Pan_g19748.t1"/>
    </source>
</evidence>
<reference evidence="1" key="1">
    <citation type="journal article" date="2013" name="Genetics">
        <title>The draft genome and transcriptome of Panagrellus redivivus are shaped by the harsh demands of a free-living lifestyle.</title>
        <authorList>
            <person name="Srinivasan J."/>
            <person name="Dillman A.R."/>
            <person name="Macchietto M.G."/>
            <person name="Heikkinen L."/>
            <person name="Lakso M."/>
            <person name="Fracchia K.M."/>
            <person name="Antoshechkin I."/>
            <person name="Mortazavi A."/>
            <person name="Wong G."/>
            <person name="Sternberg P.W."/>
        </authorList>
    </citation>
    <scope>NUCLEOTIDE SEQUENCE [LARGE SCALE GENOMIC DNA]</scope>
    <source>
        <strain evidence="1">MT8872</strain>
    </source>
</reference>
<evidence type="ECO:0000313" key="1">
    <source>
        <dbReference type="Proteomes" id="UP000492821"/>
    </source>
</evidence>
<accession>A0A7E4VE75</accession>
<proteinExistence type="predicted"/>
<reference evidence="2" key="2">
    <citation type="submission" date="2020-10" db="UniProtKB">
        <authorList>
            <consortium name="WormBaseParasite"/>
        </authorList>
    </citation>
    <scope>IDENTIFICATION</scope>
</reference>